<dbReference type="CDD" id="cd02440">
    <property type="entry name" value="AdoMet_MTases"/>
    <property type="match status" value="1"/>
</dbReference>
<dbReference type="EMBL" id="AGWX01000004">
    <property type="protein sequence ID" value="EKS37318.1"/>
    <property type="molecule type" value="Genomic_DNA"/>
</dbReference>
<evidence type="ECO:0000313" key="6">
    <source>
        <dbReference type="EMBL" id="EKS37318.1"/>
    </source>
</evidence>
<dbReference type="GO" id="GO:0010420">
    <property type="term" value="F:polyprenyldihydroxybenzoate methyltransferase activity"/>
    <property type="evidence" value="ECO:0007669"/>
    <property type="project" value="InterPro"/>
</dbReference>
<proteinExistence type="inferred from homology"/>
<evidence type="ECO:0000313" key="7">
    <source>
        <dbReference type="Proteomes" id="UP000001096"/>
    </source>
</evidence>
<dbReference type="PANTHER" id="PTHR43464:SF19">
    <property type="entry name" value="UBIQUINONE BIOSYNTHESIS O-METHYLTRANSFERASE, MITOCHONDRIAL"/>
    <property type="match status" value="1"/>
</dbReference>
<accession>K8PG31</accession>
<comment type="catalytic activity">
    <reaction evidence="5">
        <text>a 3-(all-trans-polyprenyl)benzene-1,2-diol + S-adenosyl-L-methionine = a 2-methoxy-6-(all-trans-polyprenyl)phenol + S-adenosyl-L-homocysteine + H(+)</text>
        <dbReference type="Rhea" id="RHEA:31411"/>
        <dbReference type="Rhea" id="RHEA-COMP:9550"/>
        <dbReference type="Rhea" id="RHEA-COMP:9551"/>
        <dbReference type="ChEBI" id="CHEBI:15378"/>
        <dbReference type="ChEBI" id="CHEBI:57856"/>
        <dbReference type="ChEBI" id="CHEBI:59789"/>
        <dbReference type="ChEBI" id="CHEBI:62729"/>
        <dbReference type="ChEBI" id="CHEBI:62731"/>
        <dbReference type="EC" id="2.1.1.222"/>
    </reaction>
</comment>
<dbReference type="SUPFAM" id="SSF53335">
    <property type="entry name" value="S-adenosyl-L-methionine-dependent methyltransferases"/>
    <property type="match status" value="1"/>
</dbReference>
<dbReference type="eggNOG" id="COG2227">
    <property type="taxonomic scope" value="Bacteria"/>
</dbReference>
<dbReference type="GO" id="GO:0102208">
    <property type="term" value="F:2-polyprenyl-6-hydroxyphenol methylase activity"/>
    <property type="evidence" value="ECO:0007669"/>
    <property type="project" value="UniProtKB-EC"/>
</dbReference>
<dbReference type="HAMAP" id="MF_00472">
    <property type="entry name" value="UbiG"/>
    <property type="match status" value="1"/>
</dbReference>
<dbReference type="EC" id="2.1.1.222" evidence="5"/>
<dbReference type="GO" id="GO:0061542">
    <property type="term" value="F:3-demethylubiquinol 3-O-methyltransferase activity"/>
    <property type="evidence" value="ECO:0007669"/>
    <property type="project" value="UniProtKB-UniRule"/>
</dbReference>
<keyword evidence="1 5" id="KW-0489">Methyltransferase</keyword>
<feature type="binding site" evidence="5">
    <location>
        <position position="95"/>
    </location>
    <ligand>
        <name>S-adenosyl-L-methionine</name>
        <dbReference type="ChEBI" id="CHEBI:59789"/>
    </ligand>
</feature>
<gene>
    <name evidence="5" type="primary">ubiG</name>
    <name evidence="6" type="ORF">HMPREF9695_03736</name>
</gene>
<dbReference type="EC" id="2.1.1.64" evidence="5"/>
<evidence type="ECO:0000256" key="3">
    <source>
        <dbReference type="ARBA" id="ARBA00022688"/>
    </source>
</evidence>
<dbReference type="InterPro" id="IPR010233">
    <property type="entry name" value="UbiG_MeTrfase"/>
</dbReference>
<keyword evidence="4 5" id="KW-0949">S-adenosyl-L-methionine</keyword>
<comment type="catalytic activity">
    <reaction evidence="5">
        <text>a 3-demethylubiquinol + S-adenosyl-L-methionine = a ubiquinol + S-adenosyl-L-homocysteine + H(+)</text>
        <dbReference type="Rhea" id="RHEA:44380"/>
        <dbReference type="Rhea" id="RHEA-COMP:9566"/>
        <dbReference type="Rhea" id="RHEA-COMP:10914"/>
        <dbReference type="ChEBI" id="CHEBI:15378"/>
        <dbReference type="ChEBI" id="CHEBI:17976"/>
        <dbReference type="ChEBI" id="CHEBI:57856"/>
        <dbReference type="ChEBI" id="CHEBI:59789"/>
        <dbReference type="ChEBI" id="CHEBI:84422"/>
        <dbReference type="EC" id="2.1.1.64"/>
    </reaction>
</comment>
<evidence type="ECO:0000256" key="5">
    <source>
        <dbReference type="HAMAP-Rule" id="MF_00472"/>
    </source>
</evidence>
<dbReference type="UniPathway" id="UPA00232"/>
<sequence>MSTNSPSASTVDPGEVARFSELSEQWWDPKGKMAPLHKINPLRLAYIRDAACRKFDRNPKSLNCLSGLRILDIGCGAGLLCEPLTRLGAQVIGVDPSATNIAVAKLHAERGHLSIDYRCTTIEEMDPRERFDIVLAMEVVEHVANVGMFLDRCAALLKPTSMMVVSTINRTWKSFALAIVGAEYILRWLPRGTHQWDKFVTPAELTHHLERNKLAISDQAGVVYNPLADRWSLSSDMDVNYMVIAEAAV</sequence>
<feature type="binding site" evidence="5">
    <location>
        <position position="43"/>
    </location>
    <ligand>
        <name>S-adenosyl-L-methionine</name>
        <dbReference type="ChEBI" id="CHEBI:59789"/>
    </ligand>
</feature>
<dbReference type="AlphaFoldDB" id="K8PG31"/>
<name>K8PG31_9BRAD</name>
<dbReference type="HOGENOM" id="CLU_042432_0_0_5"/>
<dbReference type="Gene3D" id="3.40.50.150">
    <property type="entry name" value="Vaccinia Virus protein VP39"/>
    <property type="match status" value="1"/>
</dbReference>
<dbReference type="Pfam" id="PF13489">
    <property type="entry name" value="Methyltransf_23"/>
    <property type="match status" value="1"/>
</dbReference>
<keyword evidence="7" id="KW-1185">Reference proteome</keyword>
<keyword evidence="2 5" id="KW-0808">Transferase</keyword>
<dbReference type="GO" id="GO:0032259">
    <property type="term" value="P:methylation"/>
    <property type="evidence" value="ECO:0007669"/>
    <property type="project" value="UniProtKB-KW"/>
</dbReference>
<evidence type="ECO:0000256" key="2">
    <source>
        <dbReference type="ARBA" id="ARBA00022679"/>
    </source>
</evidence>
<reference evidence="6 7" key="1">
    <citation type="submission" date="2012-04" db="EMBL/GenBank/DDBJ databases">
        <title>The Genome Sequence of Afipia broomeae ATCC 49717.</title>
        <authorList>
            <consortium name="The Broad Institute Genome Sequencing Platform"/>
            <person name="Earl A."/>
            <person name="Ward D."/>
            <person name="Feldgarden M."/>
            <person name="Gevers D."/>
            <person name="Huys G."/>
            <person name="Walker B."/>
            <person name="Young S.K."/>
            <person name="Zeng Q."/>
            <person name="Gargeya S."/>
            <person name="Fitzgerald M."/>
            <person name="Haas B."/>
            <person name="Abouelleil A."/>
            <person name="Alvarado L."/>
            <person name="Arachchi H.M."/>
            <person name="Berlin A."/>
            <person name="Chapman S.B."/>
            <person name="Goldberg J."/>
            <person name="Griggs A."/>
            <person name="Gujja S."/>
            <person name="Hansen M."/>
            <person name="Howarth C."/>
            <person name="Imamovic A."/>
            <person name="Larimer J."/>
            <person name="McCowen C."/>
            <person name="Montmayeur A."/>
            <person name="Murphy C."/>
            <person name="Neiman D."/>
            <person name="Pearson M."/>
            <person name="Priest M."/>
            <person name="Roberts A."/>
            <person name="Saif S."/>
            <person name="Shea T."/>
            <person name="Sisk P."/>
            <person name="Sykes S."/>
            <person name="Wortman J."/>
            <person name="Nusbaum C."/>
            <person name="Birren B."/>
        </authorList>
    </citation>
    <scope>NUCLEOTIDE SEQUENCE [LARGE SCALE GENOMIC DNA]</scope>
    <source>
        <strain evidence="6 7">ATCC 49717</strain>
    </source>
</reference>
<dbReference type="PANTHER" id="PTHR43464">
    <property type="entry name" value="METHYLTRANSFERASE"/>
    <property type="match status" value="1"/>
</dbReference>
<comment type="pathway">
    <text evidence="5">Cofactor biosynthesis; ubiquinone biosynthesis.</text>
</comment>
<protein>
    <recommendedName>
        <fullName evidence="5">Ubiquinone biosynthesis O-methyltransferase</fullName>
    </recommendedName>
    <alternativeName>
        <fullName evidence="5">2-polyprenyl-6-hydroxyphenol methylase</fullName>
        <ecNumber evidence="5">2.1.1.222</ecNumber>
    </alternativeName>
    <alternativeName>
        <fullName evidence="5">3-demethylubiquinone 3-O-methyltransferase</fullName>
        <ecNumber evidence="5">2.1.1.64</ecNumber>
    </alternativeName>
</protein>
<evidence type="ECO:0000256" key="1">
    <source>
        <dbReference type="ARBA" id="ARBA00022603"/>
    </source>
</evidence>
<keyword evidence="6" id="KW-0830">Ubiquinone</keyword>
<dbReference type="InterPro" id="IPR029063">
    <property type="entry name" value="SAM-dependent_MTases_sf"/>
</dbReference>
<dbReference type="Proteomes" id="UP000001096">
    <property type="component" value="Unassembled WGS sequence"/>
</dbReference>
<comment type="similarity">
    <text evidence="5">Belongs to the methyltransferase superfamily. UbiG/COQ3 family.</text>
</comment>
<comment type="function">
    <text evidence="5">O-methyltransferase that catalyzes the 2 O-methylation steps in the ubiquinone biosynthetic pathway.</text>
</comment>
<dbReference type="RefSeq" id="WP_006022448.1">
    <property type="nucleotide sequence ID" value="NZ_KB375283.1"/>
</dbReference>
<evidence type="ECO:0000256" key="4">
    <source>
        <dbReference type="ARBA" id="ARBA00022691"/>
    </source>
</evidence>
<keyword evidence="3 5" id="KW-0831">Ubiquinone biosynthesis</keyword>
<organism evidence="6 7">
    <name type="scientific">Afipia broomeae ATCC 49717</name>
    <dbReference type="NCBI Taxonomy" id="883078"/>
    <lineage>
        <taxon>Bacteria</taxon>
        <taxon>Pseudomonadati</taxon>
        <taxon>Pseudomonadota</taxon>
        <taxon>Alphaproteobacteria</taxon>
        <taxon>Hyphomicrobiales</taxon>
        <taxon>Nitrobacteraceae</taxon>
        <taxon>Afipia</taxon>
    </lineage>
</organism>
<comment type="caution">
    <text evidence="6">The sequence shown here is derived from an EMBL/GenBank/DDBJ whole genome shotgun (WGS) entry which is preliminary data.</text>
</comment>
<dbReference type="NCBIfam" id="TIGR01983">
    <property type="entry name" value="UbiG"/>
    <property type="match status" value="1"/>
</dbReference>
<dbReference type="PATRIC" id="fig|883078.3.peg.3862"/>
<feature type="binding site" evidence="5">
    <location>
        <position position="74"/>
    </location>
    <ligand>
        <name>S-adenosyl-L-methionine</name>
        <dbReference type="ChEBI" id="CHEBI:59789"/>
    </ligand>
</feature>
<feature type="binding site" evidence="5">
    <location>
        <position position="137"/>
    </location>
    <ligand>
        <name>S-adenosyl-L-methionine</name>
        <dbReference type="ChEBI" id="CHEBI:59789"/>
    </ligand>
</feature>